<evidence type="ECO:0000313" key="2">
    <source>
        <dbReference type="Proteomes" id="UP000050443"/>
    </source>
</evidence>
<dbReference type="STRING" id="362413.RC62_4521"/>
<dbReference type="EMBL" id="JRLF01000009">
    <property type="protein sequence ID" value="KQB41145.1"/>
    <property type="molecule type" value="Genomic_DNA"/>
</dbReference>
<proteinExistence type="predicted"/>
<dbReference type="PATRIC" id="fig|362413.3.peg.4438"/>
<name>A0A0Q0WY10_9FLAO</name>
<protein>
    <recommendedName>
        <fullName evidence="3">Lipoprotein</fullName>
    </recommendedName>
</protein>
<evidence type="ECO:0008006" key="3">
    <source>
        <dbReference type="Google" id="ProtNLM"/>
    </source>
</evidence>
<organism evidence="1 2">
    <name type="scientific">Flavobacterium aquidurense</name>
    <dbReference type="NCBI Taxonomy" id="362413"/>
    <lineage>
        <taxon>Bacteria</taxon>
        <taxon>Pseudomonadati</taxon>
        <taxon>Bacteroidota</taxon>
        <taxon>Flavobacteriia</taxon>
        <taxon>Flavobacteriales</taxon>
        <taxon>Flavobacteriaceae</taxon>
        <taxon>Flavobacterium</taxon>
    </lineage>
</organism>
<accession>A0A0Q0WY10</accession>
<evidence type="ECO:0000313" key="1">
    <source>
        <dbReference type="EMBL" id="KQB41145.1"/>
    </source>
</evidence>
<sequence length="180" mass="19978">MNSIFKITAALLIGILISCNNKPKPVVEKEVSKTNISLQTNNKNEESVEGVYETQSEPGSSSDCKISVEIIKTKNGYTYFLKTKLRKLKGKATFSTNESGEKIIVLKGIEWDEYEGDISREEGNDSIAESETDSKQLEIPVGIGASYATDTLTIQNYGNAMNSYTKISECGRKYIQLIKR</sequence>
<dbReference type="RefSeq" id="WP_055094220.1">
    <property type="nucleotide sequence ID" value="NZ_JRLF01000009.1"/>
</dbReference>
<dbReference type="OrthoDB" id="2677145at2"/>
<comment type="caution">
    <text evidence="1">The sequence shown here is derived from an EMBL/GenBank/DDBJ whole genome shotgun (WGS) entry which is preliminary data.</text>
</comment>
<dbReference type="AlphaFoldDB" id="A0A0Q0WY10"/>
<dbReference type="Proteomes" id="UP000050443">
    <property type="component" value="Unassembled WGS sequence"/>
</dbReference>
<dbReference type="PROSITE" id="PS51257">
    <property type="entry name" value="PROKAR_LIPOPROTEIN"/>
    <property type="match status" value="1"/>
</dbReference>
<gene>
    <name evidence="1" type="ORF">RC62_4521</name>
</gene>
<reference evidence="1 2" key="1">
    <citation type="submission" date="2014-09" db="EMBL/GenBank/DDBJ databases">
        <title>Genome sequence of Flavobacterium aquidurense RC62.</title>
        <authorList>
            <person name="Kim J.F."/>
            <person name="Kwak M.-J."/>
        </authorList>
    </citation>
    <scope>NUCLEOTIDE SEQUENCE [LARGE SCALE GENOMIC DNA]</scope>
    <source>
        <strain evidence="1 2">RC62</strain>
    </source>
</reference>